<dbReference type="GO" id="GO:0016780">
    <property type="term" value="F:phosphotransferase activity, for other substituted phosphate groups"/>
    <property type="evidence" value="ECO:0007669"/>
    <property type="project" value="InterPro"/>
</dbReference>
<dbReference type="InterPro" id="IPR000462">
    <property type="entry name" value="CDP-OH_P_trans"/>
</dbReference>
<evidence type="ECO:0000256" key="2">
    <source>
        <dbReference type="RuleBase" id="RU003750"/>
    </source>
</evidence>
<feature type="transmembrane region" description="Helical" evidence="3">
    <location>
        <begin position="240"/>
        <end position="259"/>
    </location>
</feature>
<keyword evidence="3" id="KW-0812">Transmembrane</keyword>
<organism evidence="4 5">
    <name type="scientific">Sphingomonas gei</name>
    <dbReference type="NCBI Taxonomy" id="1395960"/>
    <lineage>
        <taxon>Bacteria</taxon>
        <taxon>Pseudomonadati</taxon>
        <taxon>Pseudomonadota</taxon>
        <taxon>Alphaproteobacteria</taxon>
        <taxon>Sphingomonadales</taxon>
        <taxon>Sphingomonadaceae</taxon>
        <taxon>Sphingomonas</taxon>
    </lineage>
</organism>
<feature type="transmembrane region" description="Helical" evidence="3">
    <location>
        <begin position="39"/>
        <end position="59"/>
    </location>
</feature>
<proteinExistence type="inferred from homology"/>
<dbReference type="OrthoDB" id="9790577at2"/>
<dbReference type="RefSeq" id="WP_135965036.1">
    <property type="nucleotide sequence ID" value="NZ_SRXT01000007.1"/>
</dbReference>
<dbReference type="Pfam" id="PF01066">
    <property type="entry name" value="CDP-OH_P_transf"/>
    <property type="match status" value="1"/>
</dbReference>
<evidence type="ECO:0008006" key="6">
    <source>
        <dbReference type="Google" id="ProtNLM"/>
    </source>
</evidence>
<feature type="transmembrane region" description="Helical" evidence="3">
    <location>
        <begin position="105"/>
        <end position="122"/>
    </location>
</feature>
<evidence type="ECO:0000256" key="3">
    <source>
        <dbReference type="SAM" id="Phobius"/>
    </source>
</evidence>
<dbReference type="AlphaFoldDB" id="A0A4S1X2E8"/>
<comment type="caution">
    <text evidence="4">The sequence shown here is derived from an EMBL/GenBank/DDBJ whole genome shotgun (WGS) entry which is preliminary data.</text>
</comment>
<reference evidence="4 5" key="1">
    <citation type="submission" date="2019-04" db="EMBL/GenBank/DDBJ databases">
        <title>Sphingomonas psychrotolerans sp. nov., isolated from soil in the Tianshan Mountains, Xinjiang, China.</title>
        <authorList>
            <person name="Luo Y."/>
            <person name="Sheng H."/>
        </authorList>
    </citation>
    <scope>NUCLEOTIDE SEQUENCE [LARGE SCALE GENOMIC DNA]</scope>
    <source>
        <strain evidence="4 5">ZFGT-11</strain>
    </source>
</reference>
<feature type="transmembrane region" description="Helical" evidence="3">
    <location>
        <begin position="216"/>
        <end position="234"/>
    </location>
</feature>
<keyword evidence="3" id="KW-0472">Membrane</keyword>
<dbReference type="Proteomes" id="UP000306147">
    <property type="component" value="Unassembled WGS sequence"/>
</dbReference>
<keyword evidence="1 2" id="KW-0808">Transferase</keyword>
<dbReference type="Gene3D" id="1.20.120.1760">
    <property type="match status" value="1"/>
</dbReference>
<evidence type="ECO:0000313" key="4">
    <source>
        <dbReference type="EMBL" id="TGX50108.1"/>
    </source>
</evidence>
<dbReference type="GO" id="GO:0016020">
    <property type="term" value="C:membrane"/>
    <property type="evidence" value="ECO:0007669"/>
    <property type="project" value="InterPro"/>
</dbReference>
<dbReference type="InterPro" id="IPR043130">
    <property type="entry name" value="CDP-OH_PTrfase_TM_dom"/>
</dbReference>
<comment type="similarity">
    <text evidence="2">Belongs to the CDP-alcohol phosphatidyltransferase class-I family.</text>
</comment>
<keyword evidence="5" id="KW-1185">Reference proteome</keyword>
<dbReference type="InterPro" id="IPR048254">
    <property type="entry name" value="CDP_ALCOHOL_P_TRANSF_CS"/>
</dbReference>
<evidence type="ECO:0000256" key="1">
    <source>
        <dbReference type="ARBA" id="ARBA00022679"/>
    </source>
</evidence>
<protein>
    <recommendedName>
        <fullName evidence="6">CDP-alcohol phosphatidyltransferase family protein</fullName>
    </recommendedName>
</protein>
<name>A0A4S1X2E8_9SPHN</name>
<accession>A0A4S1X2E8</accession>
<dbReference type="EMBL" id="SRXT01000007">
    <property type="protein sequence ID" value="TGX50108.1"/>
    <property type="molecule type" value="Genomic_DNA"/>
</dbReference>
<sequence>MTIPPPDGSRDRRIEDPTNLWIIHPAGRRLLPWFIARGISANAVSVLGLALGTLAALAYANWHSWPFVFLGLALSTGWLIADGLDGMIARATGTASALGRALDGICDHGVFALLYIGLAVSVGTVEGWILAWAAGILHAVQSSLYEGERARFHRRCKGVAATQPEPSANPLVRLYDSVAGSVDRIAFRFDEALRRAPDPAAFGRAYGESAAAPLGLMRLLTANARVLAIFLACLAADPRLFFWFELLPLTAVLIAGLVWHRSVETRLLRSAGPASQSSSQSPFRGPELQ</sequence>
<feature type="transmembrane region" description="Helical" evidence="3">
    <location>
        <begin position="65"/>
        <end position="84"/>
    </location>
</feature>
<dbReference type="GO" id="GO:0008654">
    <property type="term" value="P:phospholipid biosynthetic process"/>
    <property type="evidence" value="ECO:0007669"/>
    <property type="project" value="InterPro"/>
</dbReference>
<gene>
    <name evidence="4" type="ORF">E5A73_16915</name>
</gene>
<dbReference type="PROSITE" id="PS00379">
    <property type="entry name" value="CDP_ALCOHOL_P_TRANSF"/>
    <property type="match status" value="1"/>
</dbReference>
<keyword evidence="3" id="KW-1133">Transmembrane helix</keyword>
<evidence type="ECO:0000313" key="5">
    <source>
        <dbReference type="Proteomes" id="UP000306147"/>
    </source>
</evidence>